<keyword evidence="4 5" id="KW-0067">ATP-binding</keyword>
<comment type="similarity">
    <text evidence="1">Belongs to the ABC transporter superfamily.</text>
</comment>
<name>A0A7L4ZSB8_9BACT</name>
<dbReference type="EMBL" id="VTWU01000006">
    <property type="protein sequence ID" value="KAA9327699.1"/>
    <property type="molecule type" value="Genomic_DNA"/>
</dbReference>
<keyword evidence="2" id="KW-0813">Transport</keyword>
<evidence type="ECO:0000256" key="1">
    <source>
        <dbReference type="ARBA" id="ARBA00005417"/>
    </source>
</evidence>
<dbReference type="PROSITE" id="PS00211">
    <property type="entry name" value="ABC_TRANSPORTER_1"/>
    <property type="match status" value="1"/>
</dbReference>
<dbReference type="PANTHER" id="PTHR43335:SF2">
    <property type="entry name" value="ABC TRANSPORTER, ATP-BINDING PROTEIN"/>
    <property type="match status" value="1"/>
</dbReference>
<dbReference type="Proteomes" id="UP000326380">
    <property type="component" value="Unassembled WGS sequence"/>
</dbReference>
<evidence type="ECO:0000256" key="3">
    <source>
        <dbReference type="ARBA" id="ARBA00022741"/>
    </source>
</evidence>
<dbReference type="GO" id="GO:0005524">
    <property type="term" value="F:ATP binding"/>
    <property type="evidence" value="ECO:0007669"/>
    <property type="project" value="UniProtKB-KW"/>
</dbReference>
<dbReference type="InterPro" id="IPR017871">
    <property type="entry name" value="ABC_transporter-like_CS"/>
</dbReference>
<organism evidence="5 6">
    <name type="scientific">Hymenobacter busanensis</name>
    <dbReference type="NCBI Taxonomy" id="2607656"/>
    <lineage>
        <taxon>Bacteria</taxon>
        <taxon>Pseudomonadati</taxon>
        <taxon>Bacteroidota</taxon>
        <taxon>Cytophagia</taxon>
        <taxon>Cytophagales</taxon>
        <taxon>Hymenobacteraceae</taxon>
        <taxon>Hymenobacter</taxon>
    </lineage>
</organism>
<dbReference type="InterPro" id="IPR003439">
    <property type="entry name" value="ABC_transporter-like_ATP-bd"/>
</dbReference>
<proteinExistence type="inferred from homology"/>
<dbReference type="GO" id="GO:0016887">
    <property type="term" value="F:ATP hydrolysis activity"/>
    <property type="evidence" value="ECO:0007669"/>
    <property type="project" value="InterPro"/>
</dbReference>
<dbReference type="InterPro" id="IPR027417">
    <property type="entry name" value="P-loop_NTPase"/>
</dbReference>
<evidence type="ECO:0000256" key="4">
    <source>
        <dbReference type="ARBA" id="ARBA00022840"/>
    </source>
</evidence>
<dbReference type="SMART" id="SM00382">
    <property type="entry name" value="AAA"/>
    <property type="match status" value="1"/>
</dbReference>
<gene>
    <name evidence="5" type="ORF">F0P96_17135</name>
</gene>
<dbReference type="SUPFAM" id="SSF52540">
    <property type="entry name" value="P-loop containing nucleoside triphosphate hydrolases"/>
    <property type="match status" value="1"/>
</dbReference>
<protein>
    <submittedName>
        <fullName evidence="5">ABC transporter ATP-binding protein</fullName>
    </submittedName>
</protein>
<dbReference type="PROSITE" id="PS50893">
    <property type="entry name" value="ABC_TRANSPORTER_2"/>
    <property type="match status" value="1"/>
</dbReference>
<dbReference type="AlphaFoldDB" id="A0A7L4ZSB8"/>
<evidence type="ECO:0000313" key="6">
    <source>
        <dbReference type="Proteomes" id="UP000326380"/>
    </source>
</evidence>
<comment type="caution">
    <text evidence="5">The sequence shown here is derived from an EMBL/GenBank/DDBJ whole genome shotgun (WGS) entry which is preliminary data.</text>
</comment>
<evidence type="ECO:0000256" key="2">
    <source>
        <dbReference type="ARBA" id="ARBA00022448"/>
    </source>
</evidence>
<dbReference type="RefSeq" id="WP_151080147.1">
    <property type="nucleotide sequence ID" value="NZ_CP047647.1"/>
</dbReference>
<sequence length="318" mass="34970">MEQHESPYLVDAASQVQLRISNVSKTYPNGVQALHDVSLDIPPGMYGLLGPNGAGKSTLMRILATLQEPDSGQLRLGHLDVVHQKDAVRRTLGYLPQEFGLYPKARAEELLDYFAVLKGLTNRARRRETTAALLRQTNLWDTRRQQLGGYSGGMKQRFGVAVALLGTPRLLIVDEPTAGLDPAERVRFLNLLSEVGETGVVILSTHLVADVAELCTRMAIIDRGRILLEARPLEAVAALHGRIWRRLTDKPALPALAQQHRIISAKRLSGRTLVHVYSEEAPGPGFEPVKPDLEDVYFSAMAGHFGHAVPHRAKEVGL</sequence>
<dbReference type="InterPro" id="IPR003593">
    <property type="entry name" value="AAA+_ATPase"/>
</dbReference>
<evidence type="ECO:0000313" key="5">
    <source>
        <dbReference type="EMBL" id="KAA9327699.1"/>
    </source>
</evidence>
<keyword evidence="3" id="KW-0547">Nucleotide-binding</keyword>
<dbReference type="CDD" id="cd03264">
    <property type="entry name" value="ABC_drug_resistance_like"/>
    <property type="match status" value="1"/>
</dbReference>
<accession>A0A7L4ZSB8</accession>
<reference evidence="5 6" key="1">
    <citation type="submission" date="2019-09" db="EMBL/GenBank/DDBJ databases">
        <title>Genome sequence of Hymenobacter sp. M3.</title>
        <authorList>
            <person name="Srinivasan S."/>
        </authorList>
    </citation>
    <scope>NUCLEOTIDE SEQUENCE [LARGE SCALE GENOMIC DNA]</scope>
    <source>
        <strain evidence="5 6">M3</strain>
    </source>
</reference>
<keyword evidence="6" id="KW-1185">Reference proteome</keyword>
<dbReference type="Pfam" id="PF00005">
    <property type="entry name" value="ABC_tran"/>
    <property type="match status" value="1"/>
</dbReference>
<dbReference type="Gene3D" id="3.40.50.300">
    <property type="entry name" value="P-loop containing nucleotide triphosphate hydrolases"/>
    <property type="match status" value="1"/>
</dbReference>
<dbReference type="PANTHER" id="PTHR43335">
    <property type="entry name" value="ABC TRANSPORTER, ATP-BINDING PROTEIN"/>
    <property type="match status" value="1"/>
</dbReference>